<proteinExistence type="predicted"/>
<evidence type="ECO:0000259" key="2">
    <source>
        <dbReference type="Pfam" id="PF13391"/>
    </source>
</evidence>
<feature type="domain" description="HNH nuclease" evidence="2">
    <location>
        <begin position="177"/>
        <end position="236"/>
    </location>
</feature>
<feature type="compositionally biased region" description="Basic residues" evidence="1">
    <location>
        <begin position="346"/>
        <end position="358"/>
    </location>
</feature>
<name>A0A8H6TIP2_MYCCL</name>
<feature type="region of interest" description="Disordered" evidence="1">
    <location>
        <begin position="333"/>
        <end position="366"/>
    </location>
</feature>
<organism evidence="3 4">
    <name type="scientific">Mycena chlorophos</name>
    <name type="common">Agaric fungus</name>
    <name type="synonym">Agaricus chlorophos</name>
    <dbReference type="NCBI Taxonomy" id="658473"/>
    <lineage>
        <taxon>Eukaryota</taxon>
        <taxon>Fungi</taxon>
        <taxon>Dikarya</taxon>
        <taxon>Basidiomycota</taxon>
        <taxon>Agaricomycotina</taxon>
        <taxon>Agaricomycetes</taxon>
        <taxon>Agaricomycetidae</taxon>
        <taxon>Agaricales</taxon>
        <taxon>Marasmiineae</taxon>
        <taxon>Mycenaceae</taxon>
        <taxon>Mycena</taxon>
    </lineage>
</organism>
<evidence type="ECO:0000256" key="1">
    <source>
        <dbReference type="SAM" id="MobiDB-lite"/>
    </source>
</evidence>
<dbReference type="InterPro" id="IPR003615">
    <property type="entry name" value="HNH_nuc"/>
</dbReference>
<reference evidence="3" key="1">
    <citation type="submission" date="2020-05" db="EMBL/GenBank/DDBJ databases">
        <title>Mycena genomes resolve the evolution of fungal bioluminescence.</title>
        <authorList>
            <person name="Tsai I.J."/>
        </authorList>
    </citation>
    <scope>NUCLEOTIDE SEQUENCE</scope>
    <source>
        <strain evidence="3">110903Hualien_Pintung</strain>
    </source>
</reference>
<protein>
    <submittedName>
        <fullName evidence="3">HNHc domain-containing protein</fullName>
    </submittedName>
</protein>
<keyword evidence="4" id="KW-1185">Reference proteome</keyword>
<feature type="region of interest" description="Disordered" evidence="1">
    <location>
        <begin position="133"/>
        <end position="152"/>
    </location>
</feature>
<dbReference type="EMBL" id="JACAZE010000004">
    <property type="protein sequence ID" value="KAF7318285.1"/>
    <property type="molecule type" value="Genomic_DNA"/>
</dbReference>
<sequence length="390" mass="44278">MGERLPRGEASLEESHEVHLPLLLPMQQLPVVPSFPAIYILCFRLNDGWKDLLRIPRINLEQYCTRHVRWLLFVACRVWAATARGDLFHDESCTSLVGLDDHLIAGYEEEKRYYFLCSTDAPMRFPDMKPFQERAPTEASSQSGSSNSSRPTTFKAKIVARDTTNVLSSADPTQLWRGVEGCHCIPHATGTFYLLGLNRWRQIPDDVAVTEIDDPRNGFLLSSIVHAAWAAQTLAFLPVPNAYISLAHIPPSVQARPPTFNAERRLIVHHMADDSDVMHDIVLTADHNWHARYEGDAKTCVPQYILEYLYVVCVLQRFGISDEFPEVVVELVQAPPPDDDGENKKRPPSSRRHQHKQGRAAPERSNWERLCALGAQTDKRILSWRQNVVT</sequence>
<dbReference type="Proteomes" id="UP000613580">
    <property type="component" value="Unassembled WGS sequence"/>
</dbReference>
<comment type="caution">
    <text evidence="3">The sequence shown here is derived from an EMBL/GenBank/DDBJ whole genome shotgun (WGS) entry which is preliminary data.</text>
</comment>
<gene>
    <name evidence="3" type="ORF">HMN09_00337200</name>
</gene>
<feature type="compositionally biased region" description="Low complexity" evidence="1">
    <location>
        <begin position="140"/>
        <end position="149"/>
    </location>
</feature>
<evidence type="ECO:0000313" key="4">
    <source>
        <dbReference type="Proteomes" id="UP000613580"/>
    </source>
</evidence>
<dbReference type="AlphaFoldDB" id="A0A8H6TIP2"/>
<evidence type="ECO:0000313" key="3">
    <source>
        <dbReference type="EMBL" id="KAF7318285.1"/>
    </source>
</evidence>
<dbReference type="OrthoDB" id="3269637at2759"/>
<accession>A0A8H6TIP2</accession>
<dbReference type="Pfam" id="PF13391">
    <property type="entry name" value="HNH_2"/>
    <property type="match status" value="1"/>
</dbReference>